<evidence type="ECO:0000256" key="1">
    <source>
        <dbReference type="SAM" id="Coils"/>
    </source>
</evidence>
<sequence>MALASLRRLPLAAALCLGLATAGCQRADLSQQTKKTEARICTELTTVNQALEQVAALTPTSTVGEAKAAQQKLEQSIATLQTSENQLQKLRVEAFRKVLEGFRGEVAAASANKTQTLEQAANELKPKALAVIAARRALSAAVQCEEPAPAAPSKP</sequence>
<dbReference type="Proteomes" id="UP001302329">
    <property type="component" value="Unassembled WGS sequence"/>
</dbReference>
<keyword evidence="2" id="KW-0732">Signal</keyword>
<dbReference type="RefSeq" id="WP_323356324.1">
    <property type="nucleotide sequence ID" value="NZ_JAYGHY010000015.1"/>
</dbReference>
<proteinExistence type="predicted"/>
<feature type="coiled-coil region" evidence="1">
    <location>
        <begin position="66"/>
        <end position="93"/>
    </location>
</feature>
<evidence type="ECO:0000256" key="2">
    <source>
        <dbReference type="SAM" id="SignalP"/>
    </source>
</evidence>
<keyword evidence="4" id="KW-1185">Reference proteome</keyword>
<dbReference type="PROSITE" id="PS51257">
    <property type="entry name" value="PROKAR_LIPOPROTEIN"/>
    <property type="match status" value="1"/>
</dbReference>
<reference evidence="3 4" key="1">
    <citation type="submission" date="2023-12" db="EMBL/GenBank/DDBJ databases">
        <title>Baltic Sea Cyanobacteria.</title>
        <authorList>
            <person name="Delbaje E."/>
            <person name="Fewer D.P."/>
            <person name="Shishido T.K."/>
        </authorList>
    </citation>
    <scope>NUCLEOTIDE SEQUENCE [LARGE SCALE GENOMIC DNA]</scope>
    <source>
        <strain evidence="3 4">UHCC 0281</strain>
    </source>
</reference>
<comment type="caution">
    <text evidence="3">The sequence shown here is derived from an EMBL/GenBank/DDBJ whole genome shotgun (WGS) entry which is preliminary data.</text>
</comment>
<organism evidence="3 4">
    <name type="scientific">Cyanobium gracile UHCC 0281</name>
    <dbReference type="NCBI Taxonomy" id="3110309"/>
    <lineage>
        <taxon>Bacteria</taxon>
        <taxon>Bacillati</taxon>
        <taxon>Cyanobacteriota</taxon>
        <taxon>Cyanophyceae</taxon>
        <taxon>Synechococcales</taxon>
        <taxon>Prochlorococcaceae</taxon>
        <taxon>Cyanobium</taxon>
    </lineage>
</organism>
<feature type="chain" id="PRO_5045175912" description="Lipoprotein" evidence="2">
    <location>
        <begin position="27"/>
        <end position="155"/>
    </location>
</feature>
<accession>A0ABU5SUR7</accession>
<name>A0ABU5SUR7_9CYAN</name>
<evidence type="ECO:0000313" key="4">
    <source>
        <dbReference type="Proteomes" id="UP001302329"/>
    </source>
</evidence>
<feature type="signal peptide" evidence="2">
    <location>
        <begin position="1"/>
        <end position="26"/>
    </location>
</feature>
<gene>
    <name evidence="3" type="ORF">VB739_06730</name>
</gene>
<evidence type="ECO:0000313" key="3">
    <source>
        <dbReference type="EMBL" id="MEA5442243.1"/>
    </source>
</evidence>
<evidence type="ECO:0008006" key="5">
    <source>
        <dbReference type="Google" id="ProtNLM"/>
    </source>
</evidence>
<keyword evidence="1" id="KW-0175">Coiled coil</keyword>
<protein>
    <recommendedName>
        <fullName evidence="5">Lipoprotein</fullName>
    </recommendedName>
</protein>
<dbReference type="EMBL" id="JAYGHY010000015">
    <property type="protein sequence ID" value="MEA5442243.1"/>
    <property type="molecule type" value="Genomic_DNA"/>
</dbReference>